<dbReference type="CDD" id="cd04704">
    <property type="entry name" value="PLA2_bee_venom_like"/>
    <property type="match status" value="1"/>
</dbReference>
<dbReference type="GO" id="GO:0050482">
    <property type="term" value="P:arachidonate secretion"/>
    <property type="evidence" value="ECO:0007669"/>
    <property type="project" value="InterPro"/>
</dbReference>
<evidence type="ECO:0000256" key="10">
    <source>
        <dbReference type="ARBA" id="ARBA00022989"/>
    </source>
</evidence>
<proteinExistence type="inferred from homology"/>
<evidence type="ECO:0000256" key="9">
    <source>
        <dbReference type="ARBA" id="ARBA00022824"/>
    </source>
</evidence>
<dbReference type="GO" id="GO:0005576">
    <property type="term" value="C:extracellular region"/>
    <property type="evidence" value="ECO:0007669"/>
    <property type="project" value="UniProtKB-SubCell"/>
</dbReference>
<keyword evidence="6 12" id="KW-0328">Glycosyltransferase</keyword>
<dbReference type="PROSITE" id="PS00118">
    <property type="entry name" value="PA2_HIS"/>
    <property type="match status" value="1"/>
</dbReference>
<comment type="subcellular location">
    <subcellularLocation>
        <location evidence="1 12">Endoplasmic reticulum membrane</location>
        <topology evidence="1 12">Multi-pass membrane protein</topology>
    </subcellularLocation>
    <subcellularLocation>
        <location evidence="2">Secreted</location>
    </subcellularLocation>
</comment>
<evidence type="ECO:0000256" key="12">
    <source>
        <dbReference type="RuleBase" id="RU363110"/>
    </source>
</evidence>
<keyword evidence="7 12" id="KW-0808">Transferase</keyword>
<feature type="transmembrane region" description="Helical" evidence="12">
    <location>
        <begin position="719"/>
        <end position="738"/>
    </location>
</feature>
<gene>
    <name evidence="14" type="ORF">QYM36_001951</name>
</gene>
<evidence type="ECO:0000313" key="14">
    <source>
        <dbReference type="EMBL" id="KAK2723452.1"/>
    </source>
</evidence>
<keyword evidence="15" id="KW-1185">Reference proteome</keyword>
<dbReference type="PANTHER" id="PTHR12413">
    <property type="entry name" value="DOLICHYL GLYCOSYLTRANSFERASE"/>
    <property type="match status" value="1"/>
</dbReference>
<comment type="similarity">
    <text evidence="4 12">Belongs to the ALG6/ALG8 glucosyltransferase family.</text>
</comment>
<keyword evidence="10 12" id="KW-1133">Transmembrane helix</keyword>
<evidence type="ECO:0000256" key="6">
    <source>
        <dbReference type="ARBA" id="ARBA00022676"/>
    </source>
</evidence>
<dbReference type="Gene3D" id="1.20.90.10">
    <property type="entry name" value="Phospholipase A2 domain"/>
    <property type="match status" value="1"/>
</dbReference>
<dbReference type="GO" id="GO:0004623">
    <property type="term" value="F:phospholipase A2 activity"/>
    <property type="evidence" value="ECO:0007669"/>
    <property type="project" value="InterPro"/>
</dbReference>
<dbReference type="Proteomes" id="UP001187531">
    <property type="component" value="Unassembled WGS sequence"/>
</dbReference>
<dbReference type="Pfam" id="PF03155">
    <property type="entry name" value="Alg6_Alg8"/>
    <property type="match status" value="1"/>
</dbReference>
<feature type="transmembrane region" description="Helical" evidence="12">
    <location>
        <begin position="592"/>
        <end position="611"/>
    </location>
</feature>
<feature type="transmembrane region" description="Helical" evidence="12">
    <location>
        <begin position="380"/>
        <end position="402"/>
    </location>
</feature>
<keyword evidence="8 12" id="KW-0812">Transmembrane</keyword>
<feature type="transmembrane region" description="Helical" evidence="12">
    <location>
        <begin position="444"/>
        <end position="465"/>
    </location>
</feature>
<evidence type="ECO:0000256" key="7">
    <source>
        <dbReference type="ARBA" id="ARBA00022679"/>
    </source>
</evidence>
<protein>
    <recommendedName>
        <fullName evidence="12">Alpha-1,3-glucosyltransferase</fullName>
        <ecNumber evidence="12">2.4.1.-</ecNumber>
    </recommendedName>
</protein>
<dbReference type="InterPro" id="IPR004856">
    <property type="entry name" value="Glyco_trans_ALG6/ALG8"/>
</dbReference>
<feature type="domain" description="Phospholipase A2-like central" evidence="13">
    <location>
        <begin position="168"/>
        <end position="261"/>
    </location>
</feature>
<dbReference type="GO" id="GO:0006644">
    <property type="term" value="P:phospholipid metabolic process"/>
    <property type="evidence" value="ECO:0007669"/>
    <property type="project" value="InterPro"/>
</dbReference>
<evidence type="ECO:0000256" key="11">
    <source>
        <dbReference type="ARBA" id="ARBA00023136"/>
    </source>
</evidence>
<dbReference type="PANTHER" id="PTHR12413:SF1">
    <property type="entry name" value="DOLICHYL PYROPHOSPHATE MAN9GLCNAC2 ALPHA-1,3-GLUCOSYLTRANSFERASE"/>
    <property type="match status" value="1"/>
</dbReference>
<dbReference type="AlphaFoldDB" id="A0AA88IMN0"/>
<reference evidence="14" key="1">
    <citation type="submission" date="2023-07" db="EMBL/GenBank/DDBJ databases">
        <title>Chromosome-level genome assembly of Artemia franciscana.</title>
        <authorList>
            <person name="Jo E."/>
        </authorList>
    </citation>
    <scope>NUCLEOTIDE SEQUENCE</scope>
    <source>
        <tissue evidence="14">Whole body</tissue>
    </source>
</reference>
<dbReference type="GO" id="GO:0005789">
    <property type="term" value="C:endoplasmic reticulum membrane"/>
    <property type="evidence" value="ECO:0007669"/>
    <property type="project" value="UniProtKB-SubCell"/>
</dbReference>
<feature type="transmembrane region" description="Helical" evidence="12">
    <location>
        <begin position="623"/>
        <end position="649"/>
    </location>
</feature>
<accession>A0AA88IMN0</accession>
<evidence type="ECO:0000313" key="15">
    <source>
        <dbReference type="Proteomes" id="UP001187531"/>
    </source>
</evidence>
<dbReference type="EC" id="2.4.1.-" evidence="12"/>
<feature type="transmembrane region" description="Helical" evidence="12">
    <location>
        <begin position="565"/>
        <end position="586"/>
    </location>
</feature>
<feature type="non-terminal residue" evidence="14">
    <location>
        <position position="748"/>
    </location>
</feature>
<evidence type="ECO:0000256" key="5">
    <source>
        <dbReference type="ARBA" id="ARBA00022525"/>
    </source>
</evidence>
<dbReference type="InterPro" id="IPR036444">
    <property type="entry name" value="PLipase_A2_dom_sf"/>
</dbReference>
<feature type="transmembrane region" description="Helical" evidence="12">
    <location>
        <begin position="688"/>
        <end position="707"/>
    </location>
</feature>
<dbReference type="GO" id="GO:0042281">
    <property type="term" value="F:dolichyl pyrophosphate Man9GlcNAc2 alpha-1,3-glucosyltransferase activity"/>
    <property type="evidence" value="ECO:0007669"/>
    <property type="project" value="TreeGrafter"/>
</dbReference>
<evidence type="ECO:0000256" key="3">
    <source>
        <dbReference type="ARBA" id="ARBA00004922"/>
    </source>
</evidence>
<dbReference type="EMBL" id="JAVRJZ010000004">
    <property type="protein sequence ID" value="KAK2723452.1"/>
    <property type="molecule type" value="Genomic_DNA"/>
</dbReference>
<feature type="transmembrane region" description="Helical" evidence="12">
    <location>
        <begin position="502"/>
        <end position="524"/>
    </location>
</feature>
<evidence type="ECO:0000259" key="13">
    <source>
        <dbReference type="Pfam" id="PF05826"/>
    </source>
</evidence>
<evidence type="ECO:0000256" key="2">
    <source>
        <dbReference type="ARBA" id="ARBA00004613"/>
    </source>
</evidence>
<feature type="transmembrane region" description="Helical" evidence="12">
    <location>
        <begin position="414"/>
        <end position="432"/>
    </location>
</feature>
<evidence type="ECO:0000256" key="8">
    <source>
        <dbReference type="ARBA" id="ARBA00022692"/>
    </source>
</evidence>
<dbReference type="SUPFAM" id="SSF48619">
    <property type="entry name" value="Phospholipase A2, PLA2"/>
    <property type="match status" value="1"/>
</dbReference>
<evidence type="ECO:0000256" key="4">
    <source>
        <dbReference type="ARBA" id="ARBA00008715"/>
    </source>
</evidence>
<dbReference type="InterPro" id="IPR033113">
    <property type="entry name" value="PLA2_histidine"/>
</dbReference>
<keyword evidence="9 12" id="KW-0256">Endoplasmic reticulum</keyword>
<sequence length="748" mass="87468">TDYLKDGELERRVRLRKWKAKETSSVHLENGERVGAVLWQVTDGEKFIQLIYNGDRLLQDCEYLKDRQTVSQFSKTFEYDINLLMNSSTPESSTASNFRNVTVQTFNTTNNLPLEIQQITNYKKLRQDCRTLHKEMKAIYNKKKNGTNIEKDEAETELVSRTKRAVLMPGTKWCGTGHRASRFADLGLAFKADRCCRDHDYCSFVIPPNTRRYGYRNKGPFTMSYCDCDQRFRSCLKQVNTGASNLVGNLFFNIIQTKCFLLKPEKATLLIKVKIMETCIILLAITLRWIVAFHSYSGEGKPPMFGDFEAQRHWMEITYNTPVQEWYQNTTTNDLMYWGLDYPPLTAYHSYVCGYIASMINPKYVELFTSRGLETLDHKLFMRLTVLVVDVLVFISGIYAFYRSLRKKYKKIEFLTVILLYPGLILIDYGHFQYNCVSLGFFVWSVYYLRLQKLVSASIFFVLALNYKQMELYHAYPIFWFILKRVQLANHNFGKCINLAKVSITVIFIFIVIWSPFIGDWNLLIQVVHRIFPIHRGVFEDKVANFWCALSPFIKFHLIFEKNQLARVCILITALSALGTCLYLYLKPTLKNLHISLINCSFIFFLFSYHVHEKSILLVAIPVALYLPSDPFTCFWFLLISVFSMLSLYIKDDLFIPYCSLFLSYFMLGEIIELQSSSQKNVRKKVRCLYYLSIFGCFALSIIHKFVEAPLLYPDLWSLGVAFYSFVHFVGFLAYFHFRQFSILDYLI</sequence>
<keyword evidence="5" id="KW-0964">Secreted</keyword>
<dbReference type="InterPro" id="IPR016090">
    <property type="entry name" value="PLA2-like_dom"/>
</dbReference>
<comment type="pathway">
    <text evidence="3 12">Protein modification; protein glycosylation.</text>
</comment>
<organism evidence="14 15">
    <name type="scientific">Artemia franciscana</name>
    <name type="common">Brine shrimp</name>
    <name type="synonym">Artemia sanfranciscana</name>
    <dbReference type="NCBI Taxonomy" id="6661"/>
    <lineage>
        <taxon>Eukaryota</taxon>
        <taxon>Metazoa</taxon>
        <taxon>Ecdysozoa</taxon>
        <taxon>Arthropoda</taxon>
        <taxon>Crustacea</taxon>
        <taxon>Branchiopoda</taxon>
        <taxon>Anostraca</taxon>
        <taxon>Artemiidae</taxon>
        <taxon>Artemia</taxon>
    </lineage>
</organism>
<dbReference type="Pfam" id="PF05826">
    <property type="entry name" value="Phospholip_A2_2"/>
    <property type="match status" value="1"/>
</dbReference>
<comment type="caution">
    <text evidence="14">The sequence shown here is derived from an EMBL/GenBank/DDBJ whole genome shotgun (WGS) entry which is preliminary data.</text>
</comment>
<keyword evidence="11 12" id="KW-0472">Membrane</keyword>
<name>A0AA88IMN0_ARTSF</name>
<evidence type="ECO:0000256" key="1">
    <source>
        <dbReference type="ARBA" id="ARBA00004477"/>
    </source>
</evidence>